<organism evidence="14 15">
    <name type="scientific">Cardiosporidium cionae</name>
    <dbReference type="NCBI Taxonomy" id="476202"/>
    <lineage>
        <taxon>Eukaryota</taxon>
        <taxon>Sar</taxon>
        <taxon>Alveolata</taxon>
        <taxon>Apicomplexa</taxon>
        <taxon>Aconoidasida</taxon>
        <taxon>Nephromycida</taxon>
        <taxon>Cardiosporidium</taxon>
    </lineage>
</organism>
<evidence type="ECO:0000256" key="10">
    <source>
        <dbReference type="ARBA" id="ARBA00047761"/>
    </source>
</evidence>
<evidence type="ECO:0000256" key="4">
    <source>
        <dbReference type="ARBA" id="ARBA00013081"/>
    </source>
</evidence>
<keyword evidence="5" id="KW-0479">Metal-binding</keyword>
<dbReference type="EMBL" id="JADAQX010000687">
    <property type="protein sequence ID" value="KAF8819578.1"/>
    <property type="molecule type" value="Genomic_DNA"/>
</dbReference>
<dbReference type="SMART" id="SM00332">
    <property type="entry name" value="PP2Cc"/>
    <property type="match status" value="1"/>
</dbReference>
<evidence type="ECO:0000256" key="3">
    <source>
        <dbReference type="ARBA" id="ARBA00006702"/>
    </source>
</evidence>
<evidence type="ECO:0000256" key="6">
    <source>
        <dbReference type="ARBA" id="ARBA00022801"/>
    </source>
</evidence>
<dbReference type="InterPro" id="IPR001932">
    <property type="entry name" value="PPM-type_phosphatase-like_dom"/>
</dbReference>
<evidence type="ECO:0000313" key="14">
    <source>
        <dbReference type="EMBL" id="KAF8819578.1"/>
    </source>
</evidence>
<evidence type="ECO:0000256" key="7">
    <source>
        <dbReference type="ARBA" id="ARBA00022842"/>
    </source>
</evidence>
<name>A0ABQ7J6H5_9APIC</name>
<comment type="cofactor">
    <cofactor evidence="1">
        <name>Mn(2+)</name>
        <dbReference type="ChEBI" id="CHEBI:29035"/>
    </cofactor>
</comment>
<dbReference type="Pfam" id="PF00481">
    <property type="entry name" value="PP2C"/>
    <property type="match status" value="2"/>
</dbReference>
<keyword evidence="8 12" id="KW-0904">Protein phosphatase</keyword>
<dbReference type="EC" id="3.1.3.16" evidence="4"/>
<dbReference type="Proteomes" id="UP000823046">
    <property type="component" value="Unassembled WGS sequence"/>
</dbReference>
<dbReference type="Gene3D" id="3.60.40.10">
    <property type="entry name" value="PPM-type phosphatase domain"/>
    <property type="match status" value="2"/>
</dbReference>
<dbReference type="SUPFAM" id="SSF81606">
    <property type="entry name" value="PP2C-like"/>
    <property type="match status" value="2"/>
</dbReference>
<evidence type="ECO:0000256" key="12">
    <source>
        <dbReference type="RuleBase" id="RU003465"/>
    </source>
</evidence>
<reference evidence="14 15" key="1">
    <citation type="journal article" date="2020" name="bioRxiv">
        <title>Metabolic contributions of an alphaproteobacterial endosymbiont in the apicomplexan Cardiosporidium cionae.</title>
        <authorList>
            <person name="Hunter E.S."/>
            <person name="Paight C.J."/>
            <person name="Lane C.E."/>
        </authorList>
    </citation>
    <scope>NUCLEOTIDE SEQUENCE [LARGE SCALE GENOMIC DNA]</scope>
    <source>
        <strain evidence="14">ESH_2018</strain>
    </source>
</reference>
<evidence type="ECO:0000256" key="9">
    <source>
        <dbReference type="ARBA" id="ARBA00023211"/>
    </source>
</evidence>
<evidence type="ECO:0000259" key="13">
    <source>
        <dbReference type="PROSITE" id="PS51746"/>
    </source>
</evidence>
<dbReference type="InterPro" id="IPR036457">
    <property type="entry name" value="PPM-type-like_dom_sf"/>
</dbReference>
<dbReference type="InterPro" id="IPR000222">
    <property type="entry name" value="PP2C_BS"/>
</dbReference>
<dbReference type="CDD" id="cd00143">
    <property type="entry name" value="PP2Cc"/>
    <property type="match status" value="1"/>
</dbReference>
<evidence type="ECO:0000313" key="15">
    <source>
        <dbReference type="Proteomes" id="UP000823046"/>
    </source>
</evidence>
<keyword evidence="6 12" id="KW-0378">Hydrolase</keyword>
<comment type="similarity">
    <text evidence="3 12">Belongs to the PP2C family.</text>
</comment>
<comment type="caution">
    <text evidence="14">The sequence shown here is derived from an EMBL/GenBank/DDBJ whole genome shotgun (WGS) entry which is preliminary data.</text>
</comment>
<evidence type="ECO:0000256" key="8">
    <source>
        <dbReference type="ARBA" id="ARBA00022912"/>
    </source>
</evidence>
<keyword evidence="9" id="KW-0464">Manganese</keyword>
<comment type="catalytic activity">
    <reaction evidence="10">
        <text>O-phospho-L-seryl-[protein] + H2O = L-seryl-[protein] + phosphate</text>
        <dbReference type="Rhea" id="RHEA:20629"/>
        <dbReference type="Rhea" id="RHEA-COMP:9863"/>
        <dbReference type="Rhea" id="RHEA-COMP:11604"/>
        <dbReference type="ChEBI" id="CHEBI:15377"/>
        <dbReference type="ChEBI" id="CHEBI:29999"/>
        <dbReference type="ChEBI" id="CHEBI:43474"/>
        <dbReference type="ChEBI" id="CHEBI:83421"/>
        <dbReference type="EC" id="3.1.3.16"/>
    </reaction>
</comment>
<keyword evidence="15" id="KW-1185">Reference proteome</keyword>
<proteinExistence type="inferred from homology"/>
<accession>A0ABQ7J6H5</accession>
<evidence type="ECO:0000256" key="2">
    <source>
        <dbReference type="ARBA" id="ARBA00004170"/>
    </source>
</evidence>
<evidence type="ECO:0000256" key="11">
    <source>
        <dbReference type="ARBA" id="ARBA00048336"/>
    </source>
</evidence>
<keyword evidence="7" id="KW-0460">Magnesium</keyword>
<evidence type="ECO:0000256" key="5">
    <source>
        <dbReference type="ARBA" id="ARBA00022723"/>
    </source>
</evidence>
<dbReference type="PROSITE" id="PS01032">
    <property type="entry name" value="PPM_1"/>
    <property type="match status" value="1"/>
</dbReference>
<feature type="domain" description="PPM-type phosphatase" evidence="13">
    <location>
        <begin position="82"/>
        <end position="628"/>
    </location>
</feature>
<dbReference type="InterPro" id="IPR015655">
    <property type="entry name" value="PP2C"/>
</dbReference>
<sequence length="665" mass="72327">MLSRNISHFAIFRKTCRFSSSVPLYCNFQTCCLCSFQRTTASSFEVTVLRFLGHLDIMGVYLSAPVTTKSSQDGGNDAESTIFGVSSMQGWRHYMEDAHIVFPSVLPHKLAMYGVFDGHGGAAVSLWAAKHILEIFSAESQKYLSDESLDSADDVSGYSSRIPKRYGQALQATFLQLDAQMRLEENREELKAIHESMKPVENSPASQTAGSRVMCCNSGSSPSFFVMCETSEGYVVRPYTGENAVSLEDGMMVPSDKITEIFHSIDIANTEESSGPSLESVYNDKEVPNNSTFGQDEEENITVDDDTAQRDSDEFLSAAADEKYASPSSTSVGSTLNSLYSIAEVSENGSLVPAHEGMDAAVMNTSCNDAHKPYGTYSLLHEGRDYDVDLSSPEVYDEEEMECGDLAGEDAAMDLTDDHPAIYNRVAHAVQANAGVGIGDGNTPKEDISEICGATAIVVLVLSAPDAVLVVANAGDSRAVLCRNGKSIPLSCDHKPLLPSEFNRIANAGGKVYSGRVDGNLNLSRSIGDLCYKNNASLNPKLQKITAFPDLRILPITQEDEFVVVACDGIWDCKTNQEVVDFIKERMSTDNPPLSQICEELCDACLSTSPNTNDGLGCDNMTCLIVKFTDTLLKTAPAEQKDFPMQFHDCEEQSFDSSEEEASYS</sequence>
<comment type="subcellular location">
    <subcellularLocation>
        <location evidence="2">Membrane</location>
        <topology evidence="2">Peripheral membrane protein</topology>
    </subcellularLocation>
</comment>
<dbReference type="PANTHER" id="PTHR13832:SF803">
    <property type="entry name" value="PROTEIN PHOSPHATASE 1G"/>
    <property type="match status" value="1"/>
</dbReference>
<gene>
    <name evidence="14" type="ORF">IE077_000803</name>
</gene>
<protein>
    <recommendedName>
        <fullName evidence="4">protein-serine/threonine phosphatase</fullName>
        <ecNumber evidence="4">3.1.3.16</ecNumber>
    </recommendedName>
</protein>
<evidence type="ECO:0000256" key="1">
    <source>
        <dbReference type="ARBA" id="ARBA00001936"/>
    </source>
</evidence>
<dbReference type="PANTHER" id="PTHR13832">
    <property type="entry name" value="PROTEIN PHOSPHATASE 2C"/>
    <property type="match status" value="1"/>
</dbReference>
<dbReference type="PROSITE" id="PS51746">
    <property type="entry name" value="PPM_2"/>
    <property type="match status" value="1"/>
</dbReference>
<comment type="catalytic activity">
    <reaction evidence="11">
        <text>O-phospho-L-threonyl-[protein] + H2O = L-threonyl-[protein] + phosphate</text>
        <dbReference type="Rhea" id="RHEA:47004"/>
        <dbReference type="Rhea" id="RHEA-COMP:11060"/>
        <dbReference type="Rhea" id="RHEA-COMP:11605"/>
        <dbReference type="ChEBI" id="CHEBI:15377"/>
        <dbReference type="ChEBI" id="CHEBI:30013"/>
        <dbReference type="ChEBI" id="CHEBI:43474"/>
        <dbReference type="ChEBI" id="CHEBI:61977"/>
        <dbReference type="EC" id="3.1.3.16"/>
    </reaction>
</comment>